<sequence>MSNQINLPGGLPGLSVPQPPGSMPSGVGSSTNSDAIIVDILCEFADFFVDLASNVAARTGKMWKPRILLQQKSKRSIRAPEDPNKPKRPHTAYTLWCEHIRQKVRENDPNRALQMKDLAEMWNSLPEQEKGPWERKAQEFKQKYLAEMAAYRASGPTSVGGGPSPSAQQQMQPFSSTSMTGW</sequence>
<proteinExistence type="predicted"/>
<evidence type="ECO:0000256" key="1">
    <source>
        <dbReference type="ARBA" id="ARBA00023125"/>
    </source>
</evidence>
<evidence type="ECO:0000256" key="3">
    <source>
        <dbReference type="SAM" id="MobiDB-lite"/>
    </source>
</evidence>
<dbReference type="InterPro" id="IPR050342">
    <property type="entry name" value="HMGB"/>
</dbReference>
<dbReference type="Gene3D" id="1.10.30.10">
    <property type="entry name" value="High mobility group box domain"/>
    <property type="match status" value="1"/>
</dbReference>
<dbReference type="EMBL" id="LN877948">
    <property type="protein sequence ID" value="CUV04665.1"/>
    <property type="molecule type" value="Genomic_DNA"/>
</dbReference>
<reference evidence="6 7" key="1">
    <citation type="submission" date="2014-11" db="EMBL/GenBank/DDBJ databases">
        <title>Comparative genomic analysis of Cryptosporidium hominis reveals occurrence of genetic recombination in virulent subtypes.</title>
        <authorList>
            <person name="Guo Y."/>
            <person name="Tang K."/>
            <person name="Frace M."/>
            <person name="Li N."/>
            <person name="Roellig D.M."/>
            <person name="Sammons S."/>
            <person name="Knipe K."/>
            <person name="Rowe L."/>
            <person name="Feng Y."/>
            <person name="Xiao L."/>
        </authorList>
    </citation>
    <scope>NUCLEOTIDE SEQUENCE [LARGE SCALE GENOMIC DNA]</scope>
    <source>
        <strain evidence="6">30976</strain>
    </source>
</reference>
<dbReference type="Proteomes" id="UP001429100">
    <property type="component" value="Unassembled WGS sequence"/>
</dbReference>
<keyword evidence="1 2" id="KW-0238">DNA-binding</keyword>
<dbReference type="PROSITE" id="PS50118">
    <property type="entry name" value="HMG_BOX_2"/>
    <property type="match status" value="1"/>
</dbReference>
<dbReference type="GO" id="GO:0005634">
    <property type="term" value="C:nucleus"/>
    <property type="evidence" value="ECO:0007669"/>
    <property type="project" value="UniProtKB-UniRule"/>
</dbReference>
<dbReference type="Pfam" id="PF00505">
    <property type="entry name" value="HMG_box"/>
    <property type="match status" value="1"/>
</dbReference>
<feature type="domain" description="HMG box" evidence="4">
    <location>
        <begin position="86"/>
        <end position="152"/>
    </location>
</feature>
<evidence type="ECO:0000313" key="6">
    <source>
        <dbReference type="EMBL" id="PPS95079.1"/>
    </source>
</evidence>
<dbReference type="VEuPathDB" id="CryptoDB:GY17_00002262"/>
<dbReference type="Proteomes" id="UP000199752">
    <property type="component" value="Chromosome 2"/>
</dbReference>
<evidence type="ECO:0000256" key="2">
    <source>
        <dbReference type="PROSITE-ProRule" id="PRU00267"/>
    </source>
</evidence>
<keyword evidence="2" id="KW-0539">Nucleus</keyword>
<feature type="compositionally biased region" description="Polar residues" evidence="3">
    <location>
        <begin position="167"/>
        <end position="182"/>
    </location>
</feature>
<dbReference type="SUPFAM" id="SSF47095">
    <property type="entry name" value="HMG-box"/>
    <property type="match status" value="1"/>
</dbReference>
<dbReference type="PRINTS" id="PR00886">
    <property type="entry name" value="HIGHMOBLTY12"/>
</dbReference>
<gene>
    <name evidence="5" type="ORF">CHUDEA2_3070</name>
    <name evidence="6" type="ORF">GY17_00002262</name>
</gene>
<dbReference type="OrthoDB" id="1919336at2759"/>
<feature type="region of interest" description="Disordered" evidence="3">
    <location>
        <begin position="153"/>
        <end position="182"/>
    </location>
</feature>
<evidence type="ECO:0000259" key="4">
    <source>
        <dbReference type="PROSITE" id="PS50118"/>
    </source>
</evidence>
<dbReference type="VEuPathDB" id="CryptoDB:ChTU502y2012_373g0035"/>
<dbReference type="EMBL" id="JTAI01000039">
    <property type="protein sequence ID" value="PPS95079.1"/>
    <property type="molecule type" value="Genomic_DNA"/>
</dbReference>
<dbReference type="AlphaFoldDB" id="A0A0S4TBU8"/>
<dbReference type="VEuPathDB" id="CryptoDB:Chro.20322"/>
<organism evidence="5">
    <name type="scientific">Cryptosporidium hominis</name>
    <dbReference type="NCBI Taxonomy" id="237895"/>
    <lineage>
        <taxon>Eukaryota</taxon>
        <taxon>Sar</taxon>
        <taxon>Alveolata</taxon>
        <taxon>Apicomplexa</taxon>
        <taxon>Conoidasida</taxon>
        <taxon>Coccidia</taxon>
        <taxon>Eucoccidiorida</taxon>
        <taxon>Eimeriorina</taxon>
        <taxon>Cryptosporidiidae</taxon>
        <taxon>Cryptosporidium</taxon>
    </lineage>
</organism>
<name>A0A0S4TBU8_CRYHO</name>
<accession>A0A0S4TBU8</accession>
<protein>
    <submittedName>
        <fullName evidence="6">High mobility group box domain containing protein</fullName>
    </submittedName>
</protein>
<dbReference type="SMART" id="SM00398">
    <property type="entry name" value="HMG"/>
    <property type="match status" value="1"/>
</dbReference>
<feature type="region of interest" description="Disordered" evidence="3">
    <location>
        <begin position="1"/>
        <end position="29"/>
    </location>
</feature>
<dbReference type="GO" id="GO:0003677">
    <property type="term" value="F:DNA binding"/>
    <property type="evidence" value="ECO:0007669"/>
    <property type="project" value="UniProtKB-UniRule"/>
</dbReference>
<reference evidence="6 7" key="3">
    <citation type="submission" date="2017-10" db="EMBL/GenBank/DDBJ databases">
        <title>Consistent, comparative and evidence-based genome annotation and re-annotation for the closely-related species, Cryptosporidium parvum, C. hominis and C. tyzzeri.</title>
        <authorList>
            <person name="Baptista R.P."/>
            <person name="Li Y."/>
            <person name="Sateriale A."/>
            <person name="Striepen B."/>
            <person name="Kissinger J.C."/>
        </authorList>
    </citation>
    <scope>NUCLEOTIDE SEQUENCE [LARGE SCALE GENOMIC DNA]</scope>
    <source>
        <strain evidence="6">30976</strain>
    </source>
</reference>
<dbReference type="InterPro" id="IPR009071">
    <property type="entry name" value="HMG_box_dom"/>
</dbReference>
<dbReference type="InterPro" id="IPR036910">
    <property type="entry name" value="HMG_box_dom_sf"/>
</dbReference>
<dbReference type="PANTHER" id="PTHR48112">
    <property type="entry name" value="HIGH MOBILITY GROUP PROTEIN DSP1"/>
    <property type="match status" value="1"/>
</dbReference>
<keyword evidence="7" id="KW-1185">Reference proteome</keyword>
<dbReference type="VEuPathDB" id="CryptoDB:CHUDEA2_3070"/>
<evidence type="ECO:0000313" key="7">
    <source>
        <dbReference type="Proteomes" id="UP001429100"/>
    </source>
</evidence>
<reference evidence="5" key="2">
    <citation type="submission" date="2015-08" db="EMBL/GenBank/DDBJ databases">
        <authorList>
            <person name="Babu N.S."/>
            <person name="Beckwith C.J."/>
            <person name="Beseler K.G."/>
            <person name="Brison A."/>
            <person name="Carone J.V."/>
            <person name="Caskin T.P."/>
            <person name="Diamond M."/>
            <person name="Durham M.E."/>
            <person name="Foxe J.M."/>
            <person name="Go M."/>
            <person name="Henderson B.A."/>
            <person name="Jones I.B."/>
            <person name="McGettigan J.A."/>
            <person name="Micheletti S.J."/>
            <person name="Nasrallah M.E."/>
            <person name="Ortiz D."/>
            <person name="Piller C.R."/>
            <person name="Privatt S.R."/>
            <person name="Schneider S.L."/>
            <person name="Sharp S."/>
            <person name="Smith T.C."/>
            <person name="Stanton J.D."/>
            <person name="Ullery H.E."/>
            <person name="Wilson R.J."/>
            <person name="Serrano M.G."/>
            <person name="Buck G."/>
            <person name="Lee V."/>
            <person name="Wang Y."/>
            <person name="Carvalho R."/>
            <person name="Voegtly L."/>
            <person name="Shi R."/>
            <person name="Duckworth R."/>
            <person name="Johnson A."/>
            <person name="Loviza R."/>
            <person name="Walstead R."/>
            <person name="Shah Z."/>
            <person name="Kiflezghi M."/>
            <person name="Wade K."/>
            <person name="Ball S.L."/>
            <person name="Bradley K.W."/>
            <person name="Asai D.J."/>
            <person name="Bowman C.A."/>
            <person name="Russell D.A."/>
            <person name="Pope W.H."/>
            <person name="Jacobs-Sera D."/>
            <person name="Hendrix R.W."/>
            <person name="Hatfull G.F."/>
        </authorList>
    </citation>
    <scope>NUCLEOTIDE SEQUENCE [LARGE SCALE GENOMIC DNA]</scope>
</reference>
<evidence type="ECO:0000313" key="5">
    <source>
        <dbReference type="EMBL" id="CUV04665.1"/>
    </source>
</evidence>
<feature type="DNA-binding region" description="HMG box" evidence="2">
    <location>
        <begin position="86"/>
        <end position="152"/>
    </location>
</feature>